<dbReference type="PANTHER" id="PTHR33337">
    <property type="entry name" value="GFA DOMAIN-CONTAINING PROTEIN"/>
    <property type="match status" value="1"/>
</dbReference>
<evidence type="ECO:0000313" key="7">
    <source>
        <dbReference type="Proteomes" id="UP001301958"/>
    </source>
</evidence>
<organism evidence="6 7">
    <name type="scientific">Podospora fimiseda</name>
    <dbReference type="NCBI Taxonomy" id="252190"/>
    <lineage>
        <taxon>Eukaryota</taxon>
        <taxon>Fungi</taxon>
        <taxon>Dikarya</taxon>
        <taxon>Ascomycota</taxon>
        <taxon>Pezizomycotina</taxon>
        <taxon>Sordariomycetes</taxon>
        <taxon>Sordariomycetidae</taxon>
        <taxon>Sordariales</taxon>
        <taxon>Podosporaceae</taxon>
        <taxon>Podospora</taxon>
    </lineage>
</organism>
<evidence type="ECO:0000256" key="3">
    <source>
        <dbReference type="ARBA" id="ARBA00022833"/>
    </source>
</evidence>
<dbReference type="SUPFAM" id="SSF51316">
    <property type="entry name" value="Mss4-like"/>
    <property type="match status" value="1"/>
</dbReference>
<dbReference type="Pfam" id="PF04828">
    <property type="entry name" value="GFA"/>
    <property type="match status" value="1"/>
</dbReference>
<protein>
    <submittedName>
        <fullName evidence="6">Mss4-like protein</fullName>
    </submittedName>
</protein>
<dbReference type="PROSITE" id="PS51891">
    <property type="entry name" value="CENP_V_GFA"/>
    <property type="match status" value="1"/>
</dbReference>
<feature type="domain" description="CENP-V/GFA" evidence="5">
    <location>
        <begin position="4"/>
        <end position="123"/>
    </location>
</feature>
<reference evidence="6" key="2">
    <citation type="submission" date="2023-05" db="EMBL/GenBank/DDBJ databases">
        <authorList>
            <consortium name="Lawrence Berkeley National Laboratory"/>
            <person name="Steindorff A."/>
            <person name="Hensen N."/>
            <person name="Bonometti L."/>
            <person name="Westerberg I."/>
            <person name="Brannstrom I.O."/>
            <person name="Guillou S."/>
            <person name="Cros-Aarteil S."/>
            <person name="Calhoun S."/>
            <person name="Haridas S."/>
            <person name="Kuo A."/>
            <person name="Mondo S."/>
            <person name="Pangilinan J."/>
            <person name="Riley R."/>
            <person name="Labutti K."/>
            <person name="Andreopoulos B."/>
            <person name="Lipzen A."/>
            <person name="Chen C."/>
            <person name="Yanf M."/>
            <person name="Daum C."/>
            <person name="Ng V."/>
            <person name="Clum A."/>
            <person name="Ohm R."/>
            <person name="Martin F."/>
            <person name="Silar P."/>
            <person name="Natvig D."/>
            <person name="Lalanne C."/>
            <person name="Gautier V."/>
            <person name="Ament-Velasquez S.L."/>
            <person name="Kruys A."/>
            <person name="Hutchinson M.I."/>
            <person name="Powell A.J."/>
            <person name="Barry K."/>
            <person name="Miller A.N."/>
            <person name="Grigoriev I.V."/>
            <person name="Debuchy R."/>
            <person name="Gladieux P."/>
            <person name="Thoren M.H."/>
            <person name="Johannesson H."/>
        </authorList>
    </citation>
    <scope>NUCLEOTIDE SEQUENCE</scope>
    <source>
        <strain evidence="6">CBS 990.96</strain>
    </source>
</reference>
<reference evidence="6" key="1">
    <citation type="journal article" date="2023" name="Mol. Phylogenet. Evol.">
        <title>Genome-scale phylogeny and comparative genomics of the fungal order Sordariales.</title>
        <authorList>
            <person name="Hensen N."/>
            <person name="Bonometti L."/>
            <person name="Westerberg I."/>
            <person name="Brannstrom I.O."/>
            <person name="Guillou S."/>
            <person name="Cros-Aarteil S."/>
            <person name="Calhoun S."/>
            <person name="Haridas S."/>
            <person name="Kuo A."/>
            <person name="Mondo S."/>
            <person name="Pangilinan J."/>
            <person name="Riley R."/>
            <person name="LaButti K."/>
            <person name="Andreopoulos B."/>
            <person name="Lipzen A."/>
            <person name="Chen C."/>
            <person name="Yan M."/>
            <person name="Daum C."/>
            <person name="Ng V."/>
            <person name="Clum A."/>
            <person name="Steindorff A."/>
            <person name="Ohm R.A."/>
            <person name="Martin F."/>
            <person name="Silar P."/>
            <person name="Natvig D.O."/>
            <person name="Lalanne C."/>
            <person name="Gautier V."/>
            <person name="Ament-Velasquez S.L."/>
            <person name="Kruys A."/>
            <person name="Hutchinson M.I."/>
            <person name="Powell A.J."/>
            <person name="Barry K."/>
            <person name="Miller A.N."/>
            <person name="Grigoriev I.V."/>
            <person name="Debuchy R."/>
            <person name="Gladieux P."/>
            <person name="Hiltunen Thoren M."/>
            <person name="Johannesson H."/>
        </authorList>
    </citation>
    <scope>NUCLEOTIDE SEQUENCE</scope>
    <source>
        <strain evidence="6">CBS 990.96</strain>
    </source>
</reference>
<dbReference type="EMBL" id="MU865368">
    <property type="protein sequence ID" value="KAK4225373.1"/>
    <property type="molecule type" value="Genomic_DNA"/>
</dbReference>
<evidence type="ECO:0000259" key="5">
    <source>
        <dbReference type="PROSITE" id="PS51891"/>
    </source>
</evidence>
<comment type="similarity">
    <text evidence="1">Belongs to the Gfa family.</text>
</comment>
<dbReference type="GO" id="GO:0046872">
    <property type="term" value="F:metal ion binding"/>
    <property type="evidence" value="ECO:0007669"/>
    <property type="project" value="UniProtKB-KW"/>
</dbReference>
<name>A0AAN7BL82_9PEZI</name>
<accession>A0AAN7BL82</accession>
<evidence type="ECO:0000256" key="1">
    <source>
        <dbReference type="ARBA" id="ARBA00005495"/>
    </source>
</evidence>
<keyword evidence="4" id="KW-0456">Lyase</keyword>
<dbReference type="InterPro" id="IPR006913">
    <property type="entry name" value="CENP-V/GFA"/>
</dbReference>
<keyword evidence="3" id="KW-0862">Zinc</keyword>
<dbReference type="AlphaFoldDB" id="A0AAN7BL82"/>
<keyword evidence="7" id="KW-1185">Reference proteome</keyword>
<evidence type="ECO:0000313" key="6">
    <source>
        <dbReference type="EMBL" id="KAK4225373.1"/>
    </source>
</evidence>
<dbReference type="Gene3D" id="3.90.1590.10">
    <property type="entry name" value="glutathione-dependent formaldehyde- activating enzyme (gfa)"/>
    <property type="match status" value="1"/>
</dbReference>
<dbReference type="PANTHER" id="PTHR33337:SF3">
    <property type="entry name" value="CENP-V_GFA DOMAIN-CONTAINING PROTEIN"/>
    <property type="match status" value="1"/>
</dbReference>
<gene>
    <name evidence="6" type="ORF">QBC38DRAFT_265195</name>
</gene>
<dbReference type="Proteomes" id="UP001301958">
    <property type="component" value="Unassembled WGS sequence"/>
</dbReference>
<evidence type="ECO:0000256" key="4">
    <source>
        <dbReference type="ARBA" id="ARBA00023239"/>
    </source>
</evidence>
<comment type="caution">
    <text evidence="6">The sequence shown here is derived from an EMBL/GenBank/DDBJ whole genome shotgun (WGS) entry which is preliminary data.</text>
</comment>
<proteinExistence type="inferred from homology"/>
<dbReference type="GO" id="GO:0016846">
    <property type="term" value="F:carbon-sulfur lyase activity"/>
    <property type="evidence" value="ECO:0007669"/>
    <property type="project" value="InterPro"/>
</dbReference>
<keyword evidence="2" id="KW-0479">Metal-binding</keyword>
<evidence type="ECO:0000256" key="2">
    <source>
        <dbReference type="ARBA" id="ARBA00022723"/>
    </source>
</evidence>
<sequence length="166" mass="18692">MSQDQGYPLSCQCGHISFKTPPRSLSRGMAHCHCTLCQKQSASAFGTSLYFPSSSVFPLSPELESKLSLYKHNDSESGNTMYCYFCPKCGVRIMHSGVKPDGEMREVMSFKTGLIDGKELDWPGMKAKHIWVRSAVMPLAEGWECYEKYPDGGMEKKEEEERKGKE</sequence>
<dbReference type="InterPro" id="IPR011057">
    <property type="entry name" value="Mss4-like_sf"/>
</dbReference>